<dbReference type="GO" id="GO:0004467">
    <property type="term" value="F:long-chain fatty acid-CoA ligase activity"/>
    <property type="evidence" value="ECO:0007669"/>
    <property type="project" value="TreeGrafter"/>
</dbReference>
<reference evidence="4 5" key="1">
    <citation type="submission" date="2018-02" db="EMBL/GenBank/DDBJ databases">
        <title>A novel lanthanide dependent methylotroph, Methylotenera sp. La3113.</title>
        <authorList>
            <person name="Lv H."/>
            <person name="Tani A."/>
        </authorList>
    </citation>
    <scope>NUCLEOTIDE SEQUENCE [LARGE SCALE GENOMIC DNA]</scope>
    <source>
        <strain evidence="4 5">La3113</strain>
    </source>
</reference>
<keyword evidence="2" id="KW-0067">ATP-binding</keyword>
<proteinExistence type="predicted"/>
<evidence type="ECO:0000256" key="2">
    <source>
        <dbReference type="ARBA" id="ARBA00022840"/>
    </source>
</evidence>
<evidence type="ECO:0000256" key="1">
    <source>
        <dbReference type="ARBA" id="ARBA00022741"/>
    </source>
</evidence>
<evidence type="ECO:0000313" key="4">
    <source>
        <dbReference type="EMBL" id="TFW70368.1"/>
    </source>
</evidence>
<dbReference type="GO" id="GO:0005524">
    <property type="term" value="F:ATP binding"/>
    <property type="evidence" value="ECO:0007669"/>
    <property type="project" value="UniProtKB-KW"/>
</dbReference>
<dbReference type="PANTHER" id="PTHR43272">
    <property type="entry name" value="LONG-CHAIN-FATTY-ACID--COA LIGASE"/>
    <property type="match status" value="1"/>
</dbReference>
<name>A0A4Y9VQ93_9PROT</name>
<dbReference type="CDD" id="cd05907">
    <property type="entry name" value="VL_LC_FACS_like"/>
    <property type="match status" value="1"/>
</dbReference>
<feature type="domain" description="AMP-dependent synthetase/ligase" evidence="3">
    <location>
        <begin position="21"/>
        <end position="431"/>
    </location>
</feature>
<dbReference type="RefSeq" id="WP_135278613.1">
    <property type="nucleotide sequence ID" value="NZ_PQVH01000013.1"/>
</dbReference>
<dbReference type="InterPro" id="IPR042099">
    <property type="entry name" value="ANL_N_sf"/>
</dbReference>
<accession>A0A4Y9VQ93</accession>
<dbReference type="Proteomes" id="UP000297706">
    <property type="component" value="Unassembled WGS sequence"/>
</dbReference>
<sequence length="606" mass="66706">MNPCVVDYISPEAAFTLDGLFHERVRRSPHHVAYRYFDEAAGDWREITWQSAMQQAVRWQQALLRENLAIGDRVAIMLKNCPSWVIFDQAALGLGLVTVPLYVSDRAENIAHVLQDSGAKLLLVNCASDWQAVGALGVDFKSLQRVVVCKPLPADNGDQRISSLDAWLPASVAQNEFEHRVSDANTLATIIYTSGTTGRPKGVMLTHSNLMHNASDALVYFAVYPHDVFLSFLPLSHALERMAGYCLPMMSGATVAFARSVQQLQDDLLKVRPTIIVTVPRIFERIQLALRSKLEAGPAYALRLFALAVDVGYRRFEYAQGRAKWHWRHLLWPILKCLVASKLQARLGGRLRLAVAGGAALSADSARTFIGLGVPIVQGYGLTETSPVVSVNKAENNVPSSVGQALPSVQVRLDVSGGLEVSGPNVMPGYWNNPDANNAIFTADGWLKTGDVASIDQSGRITITGRIKEIIVLSNGEKVPPTDIEAAIMADHLFEQVMLVGEGRPYLGLLAVVNQEKWLALAQKHHLPSAWPEGLADRQVCAFALTRVAAQMKSFPGYAKVRKIALLSTPWTIENGLLTPTLKIKRHLILQEYAAQYEKLYQGFKF</sequence>
<keyword evidence="4" id="KW-0436">Ligase</keyword>
<dbReference type="OrthoDB" id="9766486at2"/>
<protein>
    <submittedName>
        <fullName evidence="4">Long-chain fatty acid--CoA ligase</fullName>
    </submittedName>
</protein>
<comment type="caution">
    <text evidence="4">The sequence shown here is derived from an EMBL/GenBank/DDBJ whole genome shotgun (WGS) entry which is preliminary data.</text>
</comment>
<dbReference type="InterPro" id="IPR000873">
    <property type="entry name" value="AMP-dep_synth/lig_dom"/>
</dbReference>
<dbReference type="PANTHER" id="PTHR43272:SF33">
    <property type="entry name" value="AMP-BINDING DOMAIN-CONTAINING PROTEIN-RELATED"/>
    <property type="match status" value="1"/>
</dbReference>
<gene>
    <name evidence="4" type="ORF">C3Y98_10895</name>
</gene>
<keyword evidence="1" id="KW-0547">Nucleotide-binding</keyword>
<dbReference type="PROSITE" id="PS00455">
    <property type="entry name" value="AMP_BINDING"/>
    <property type="match status" value="1"/>
</dbReference>
<dbReference type="InterPro" id="IPR020845">
    <property type="entry name" value="AMP-binding_CS"/>
</dbReference>
<dbReference type="GO" id="GO:0016020">
    <property type="term" value="C:membrane"/>
    <property type="evidence" value="ECO:0007669"/>
    <property type="project" value="TreeGrafter"/>
</dbReference>
<dbReference type="SUPFAM" id="SSF56801">
    <property type="entry name" value="Acetyl-CoA synthetase-like"/>
    <property type="match status" value="1"/>
</dbReference>
<dbReference type="Gene3D" id="3.40.50.12780">
    <property type="entry name" value="N-terminal domain of ligase-like"/>
    <property type="match status" value="1"/>
</dbReference>
<evidence type="ECO:0000313" key="5">
    <source>
        <dbReference type="Proteomes" id="UP000297706"/>
    </source>
</evidence>
<keyword evidence="5" id="KW-1185">Reference proteome</keyword>
<dbReference type="Pfam" id="PF00501">
    <property type="entry name" value="AMP-binding"/>
    <property type="match status" value="1"/>
</dbReference>
<dbReference type="AlphaFoldDB" id="A0A4Y9VQ93"/>
<organism evidence="4 5">
    <name type="scientific">Methylotenera oryzisoli</name>
    <dbReference type="NCBI Taxonomy" id="2080758"/>
    <lineage>
        <taxon>Bacteria</taxon>
        <taxon>Pseudomonadati</taxon>
        <taxon>Pseudomonadota</taxon>
        <taxon>Betaproteobacteria</taxon>
        <taxon>Nitrosomonadales</taxon>
        <taxon>Methylophilaceae</taxon>
        <taxon>Methylotenera</taxon>
    </lineage>
</organism>
<dbReference type="Pfam" id="PF23562">
    <property type="entry name" value="AMP-binding_C_3"/>
    <property type="match status" value="1"/>
</dbReference>
<evidence type="ECO:0000259" key="3">
    <source>
        <dbReference type="Pfam" id="PF00501"/>
    </source>
</evidence>
<dbReference type="EMBL" id="PQVH01000013">
    <property type="protein sequence ID" value="TFW70368.1"/>
    <property type="molecule type" value="Genomic_DNA"/>
</dbReference>